<dbReference type="InterPro" id="IPR036097">
    <property type="entry name" value="HisK_dim/P_sf"/>
</dbReference>
<evidence type="ECO:0000259" key="10">
    <source>
        <dbReference type="PROSITE" id="PS50109"/>
    </source>
</evidence>
<keyword evidence="9" id="KW-1133">Transmembrane helix</keyword>
<evidence type="ECO:0000256" key="3">
    <source>
        <dbReference type="ARBA" id="ARBA00022553"/>
    </source>
</evidence>
<dbReference type="PANTHER" id="PTHR43065">
    <property type="entry name" value="SENSOR HISTIDINE KINASE"/>
    <property type="match status" value="1"/>
</dbReference>
<dbReference type="GO" id="GO:0005524">
    <property type="term" value="F:ATP binding"/>
    <property type="evidence" value="ECO:0007669"/>
    <property type="project" value="UniProtKB-KW"/>
</dbReference>
<dbReference type="KEGG" id="adz:ADFLV_1727"/>
<evidence type="ECO:0000313" key="12">
    <source>
        <dbReference type="Proteomes" id="UP000503313"/>
    </source>
</evidence>
<dbReference type="PANTHER" id="PTHR43065:SF46">
    <property type="entry name" value="C4-DICARBOXYLATE TRANSPORT SENSOR PROTEIN DCTB"/>
    <property type="match status" value="1"/>
</dbReference>
<dbReference type="GO" id="GO:0000155">
    <property type="term" value="F:phosphorelay sensor kinase activity"/>
    <property type="evidence" value="ECO:0007669"/>
    <property type="project" value="InterPro"/>
</dbReference>
<dbReference type="Proteomes" id="UP000503313">
    <property type="component" value="Chromosome"/>
</dbReference>
<evidence type="ECO:0000256" key="1">
    <source>
        <dbReference type="ARBA" id="ARBA00000085"/>
    </source>
</evidence>
<reference evidence="11 12" key="1">
    <citation type="submission" date="2020-05" db="EMBL/GenBank/DDBJ databases">
        <title>Complete genome sequencing of Campylobacter and Arcobacter type strains.</title>
        <authorList>
            <person name="Miller W.G."/>
            <person name="Yee E."/>
        </authorList>
    </citation>
    <scope>NUCLEOTIDE SEQUENCE [LARGE SCALE GENOMIC DNA]</scope>
    <source>
        <strain evidence="11 12">LMG 25694</strain>
    </source>
</reference>
<name>A0AAE7BGZ9_9BACT</name>
<evidence type="ECO:0000256" key="4">
    <source>
        <dbReference type="ARBA" id="ARBA00022679"/>
    </source>
</evidence>
<dbReference type="Gene3D" id="3.30.565.10">
    <property type="entry name" value="Histidine kinase-like ATPase, C-terminal domain"/>
    <property type="match status" value="1"/>
</dbReference>
<keyword evidence="4" id="KW-0808">Transferase</keyword>
<feature type="transmembrane region" description="Helical" evidence="9">
    <location>
        <begin position="12"/>
        <end position="37"/>
    </location>
</feature>
<evidence type="ECO:0000256" key="2">
    <source>
        <dbReference type="ARBA" id="ARBA00012438"/>
    </source>
</evidence>
<keyword evidence="3" id="KW-0597">Phosphoprotein</keyword>
<dbReference type="InterPro" id="IPR004358">
    <property type="entry name" value="Sig_transdc_His_kin-like_C"/>
</dbReference>
<evidence type="ECO:0000256" key="7">
    <source>
        <dbReference type="ARBA" id="ARBA00022840"/>
    </source>
</evidence>
<organism evidence="11 12">
    <name type="scientific">Arcobacter defluvii</name>
    <dbReference type="NCBI Taxonomy" id="873191"/>
    <lineage>
        <taxon>Bacteria</taxon>
        <taxon>Pseudomonadati</taxon>
        <taxon>Campylobacterota</taxon>
        <taxon>Epsilonproteobacteria</taxon>
        <taxon>Campylobacterales</taxon>
        <taxon>Arcobacteraceae</taxon>
        <taxon>Arcobacter</taxon>
    </lineage>
</organism>
<dbReference type="SUPFAM" id="SSF55874">
    <property type="entry name" value="ATPase domain of HSP90 chaperone/DNA topoisomerase II/histidine kinase"/>
    <property type="match status" value="1"/>
</dbReference>
<dbReference type="RefSeq" id="WP_129010611.1">
    <property type="nucleotide sequence ID" value="NZ_CP053835.1"/>
</dbReference>
<evidence type="ECO:0000256" key="8">
    <source>
        <dbReference type="ARBA" id="ARBA00023012"/>
    </source>
</evidence>
<dbReference type="InterPro" id="IPR003594">
    <property type="entry name" value="HATPase_dom"/>
</dbReference>
<feature type="domain" description="Histidine kinase" evidence="10">
    <location>
        <begin position="111"/>
        <end position="333"/>
    </location>
</feature>
<feature type="transmembrane region" description="Helical" evidence="9">
    <location>
        <begin position="49"/>
        <end position="71"/>
    </location>
</feature>
<proteinExistence type="predicted"/>
<keyword evidence="8" id="KW-0902">Two-component regulatory system</keyword>
<dbReference type="PROSITE" id="PS50109">
    <property type="entry name" value="HIS_KIN"/>
    <property type="match status" value="1"/>
</dbReference>
<dbReference type="SMART" id="SM00387">
    <property type="entry name" value="HATPase_c"/>
    <property type="match status" value="1"/>
</dbReference>
<dbReference type="SUPFAM" id="SSF47384">
    <property type="entry name" value="Homodimeric domain of signal transducing histidine kinase"/>
    <property type="match status" value="1"/>
</dbReference>
<dbReference type="InterPro" id="IPR005467">
    <property type="entry name" value="His_kinase_dom"/>
</dbReference>
<dbReference type="InterPro" id="IPR003661">
    <property type="entry name" value="HisK_dim/P_dom"/>
</dbReference>
<keyword evidence="5" id="KW-0547">Nucleotide-binding</keyword>
<sequence>MFSNRKNENRVLFFIKYAPLVIILMFNFFISFFLYFNHNELFDYYYKELIFFSIFIFFVSLYSSFFITNFLEKSLLKYVNALIEEKEKNKKKDFLLFQQSKLSTIGELLGNIVHQWRQPLNVITITASGIKMQKELGIIDNKKEIELLEKIMNNINYLCQTVDDFRDFYTPHTPKSNFLISNCIDKCLKIINSQFSNNGISIKKEIEDFKIFGFENQLMQILINLFNNSIDKFEESDIKNRIIKIKTSQTNSNFSISIIDNAGGINEKILTKIFEPYFTTKGDKKGTGIGLYMSLQIIQKSFNGIILVKNTQFEYLNKNYLGALFEIELPKTLNSE</sequence>
<dbReference type="EMBL" id="CP053835">
    <property type="protein sequence ID" value="QKF77746.1"/>
    <property type="molecule type" value="Genomic_DNA"/>
</dbReference>
<dbReference type="AlphaFoldDB" id="A0AAE7BGZ9"/>
<comment type="catalytic activity">
    <reaction evidence="1">
        <text>ATP + protein L-histidine = ADP + protein N-phospho-L-histidine.</text>
        <dbReference type="EC" id="2.7.13.3"/>
    </reaction>
</comment>
<dbReference type="Pfam" id="PF02518">
    <property type="entry name" value="HATPase_c"/>
    <property type="match status" value="1"/>
</dbReference>
<keyword evidence="7" id="KW-0067">ATP-binding</keyword>
<evidence type="ECO:0000313" key="11">
    <source>
        <dbReference type="EMBL" id="QKF77746.1"/>
    </source>
</evidence>
<dbReference type="PRINTS" id="PR00344">
    <property type="entry name" value="BCTRLSENSOR"/>
</dbReference>
<dbReference type="InterPro" id="IPR036890">
    <property type="entry name" value="HATPase_C_sf"/>
</dbReference>
<gene>
    <name evidence="11" type="ORF">ADFLV_1727</name>
</gene>
<accession>A0AAE7BGZ9</accession>
<keyword evidence="9" id="KW-0812">Transmembrane</keyword>
<keyword evidence="6 11" id="KW-0418">Kinase</keyword>
<keyword evidence="12" id="KW-1185">Reference proteome</keyword>
<dbReference type="Gene3D" id="1.10.287.130">
    <property type="match status" value="1"/>
</dbReference>
<dbReference type="CDD" id="cd00082">
    <property type="entry name" value="HisKA"/>
    <property type="match status" value="1"/>
</dbReference>
<protein>
    <recommendedName>
        <fullName evidence="2">histidine kinase</fullName>
        <ecNumber evidence="2">2.7.13.3</ecNumber>
    </recommendedName>
</protein>
<evidence type="ECO:0000256" key="9">
    <source>
        <dbReference type="SAM" id="Phobius"/>
    </source>
</evidence>
<evidence type="ECO:0000256" key="5">
    <source>
        <dbReference type="ARBA" id="ARBA00022741"/>
    </source>
</evidence>
<evidence type="ECO:0000256" key="6">
    <source>
        <dbReference type="ARBA" id="ARBA00022777"/>
    </source>
</evidence>
<dbReference type="EC" id="2.7.13.3" evidence="2"/>
<keyword evidence="9" id="KW-0472">Membrane</keyword>